<dbReference type="EMBL" id="JABFUD020000006">
    <property type="protein sequence ID" value="KAI5078936.1"/>
    <property type="molecule type" value="Genomic_DNA"/>
</dbReference>
<protein>
    <submittedName>
        <fullName evidence="1">Uncharacterized protein</fullName>
    </submittedName>
</protein>
<name>A0A9D4V3Y4_ADICA</name>
<accession>A0A9D4V3Y4</accession>
<comment type="caution">
    <text evidence="1">The sequence shown here is derived from an EMBL/GenBank/DDBJ whole genome shotgun (WGS) entry which is preliminary data.</text>
</comment>
<evidence type="ECO:0000313" key="1">
    <source>
        <dbReference type="EMBL" id="KAI5078936.1"/>
    </source>
</evidence>
<organism evidence="1 2">
    <name type="scientific">Adiantum capillus-veneris</name>
    <name type="common">Maidenhair fern</name>
    <dbReference type="NCBI Taxonomy" id="13818"/>
    <lineage>
        <taxon>Eukaryota</taxon>
        <taxon>Viridiplantae</taxon>
        <taxon>Streptophyta</taxon>
        <taxon>Embryophyta</taxon>
        <taxon>Tracheophyta</taxon>
        <taxon>Polypodiopsida</taxon>
        <taxon>Polypodiidae</taxon>
        <taxon>Polypodiales</taxon>
        <taxon>Pteridineae</taxon>
        <taxon>Pteridaceae</taxon>
        <taxon>Vittarioideae</taxon>
        <taxon>Adiantum</taxon>
    </lineage>
</organism>
<sequence length="103" mass="11645">MYKVLTLGLVYGPPRSRERVLFFCEPKIKIEPNVAPTSLSPLPPKKESEVRESKAHRTYSVFLKRSASQASQELRLAIANHPADLLSCIALAFKMEESYEQPL</sequence>
<dbReference type="Proteomes" id="UP000886520">
    <property type="component" value="Chromosome 6"/>
</dbReference>
<reference evidence="1" key="1">
    <citation type="submission" date="2021-01" db="EMBL/GenBank/DDBJ databases">
        <title>Adiantum capillus-veneris genome.</title>
        <authorList>
            <person name="Fang Y."/>
            <person name="Liao Q."/>
        </authorList>
    </citation>
    <scope>NUCLEOTIDE SEQUENCE</scope>
    <source>
        <strain evidence="1">H3</strain>
        <tissue evidence="1">Leaf</tissue>
    </source>
</reference>
<keyword evidence="2" id="KW-1185">Reference proteome</keyword>
<dbReference type="AlphaFoldDB" id="A0A9D4V3Y4"/>
<gene>
    <name evidence="1" type="ORF">GOP47_0006607</name>
</gene>
<proteinExistence type="predicted"/>
<evidence type="ECO:0000313" key="2">
    <source>
        <dbReference type="Proteomes" id="UP000886520"/>
    </source>
</evidence>